<comment type="caution">
    <text evidence="1">The sequence shown here is derived from an EMBL/GenBank/DDBJ whole genome shotgun (WGS) entry which is preliminary data.</text>
</comment>
<evidence type="ECO:0000313" key="2">
    <source>
        <dbReference type="Proteomes" id="UP000814003"/>
    </source>
</evidence>
<accession>A0ABS9FCI7</accession>
<name>A0ABS9FCI7_9PSED</name>
<protein>
    <submittedName>
        <fullName evidence="1">Uncharacterized protein</fullName>
    </submittedName>
</protein>
<gene>
    <name evidence="1" type="ORF">GIW56_22790</name>
</gene>
<dbReference type="Proteomes" id="UP000814003">
    <property type="component" value="Unassembled WGS sequence"/>
</dbReference>
<dbReference type="EMBL" id="WKED01000055">
    <property type="protein sequence ID" value="MCF5109661.1"/>
    <property type="molecule type" value="Genomic_DNA"/>
</dbReference>
<reference evidence="1 2" key="1">
    <citation type="submission" date="2019-11" db="EMBL/GenBank/DDBJ databases">
        <title>Epiphytic Pseudomonas syringae from cherry orchards.</title>
        <authorList>
            <person name="Hulin M.T."/>
        </authorList>
    </citation>
    <scope>NUCLEOTIDE SEQUENCE [LARGE SCALE GENOMIC DNA]</scope>
    <source>
        <strain evidence="1 2">PA-6-5B</strain>
    </source>
</reference>
<sequence length="80" mass="8923">MTKARAALSNAGEEKKIPGFWAPPSHYKALQEIKNMSTETVPVKNLLLEAIDDLTAKYGRGEGHFEIADLDELKRRLEGL</sequence>
<evidence type="ECO:0000313" key="1">
    <source>
        <dbReference type="EMBL" id="MCF5109661.1"/>
    </source>
</evidence>
<dbReference type="RefSeq" id="WP_236309835.1">
    <property type="nucleotide sequence ID" value="NZ_WKED01000055.1"/>
</dbReference>
<organism evidence="1 2">
    <name type="scientific">Pseudomonas gessardii</name>
    <dbReference type="NCBI Taxonomy" id="78544"/>
    <lineage>
        <taxon>Bacteria</taxon>
        <taxon>Pseudomonadati</taxon>
        <taxon>Pseudomonadota</taxon>
        <taxon>Gammaproteobacteria</taxon>
        <taxon>Pseudomonadales</taxon>
        <taxon>Pseudomonadaceae</taxon>
        <taxon>Pseudomonas</taxon>
    </lineage>
</organism>
<keyword evidence="2" id="KW-1185">Reference proteome</keyword>
<proteinExistence type="predicted"/>